<proteinExistence type="predicted"/>
<sequence>MVLSLAFVSLALAAFSSAHGNIATYVIDGTTYPAWDPYGPASQPGTINRPFYQNGPATPFESGTTIICNGNNLPANASAPVTAGSTITTKWNWNSVHPGPVMGYIAKCNGPCASFTADGPWVKIQQDGYDPSQSTPWAEERLREAGSWDFKIPKDLEDGEYLLRTEILGLHAASNPGGAQFYPSCAHLVVSGGSGGTWPEGIHISGAYQDSDPGILVQLWQITPQTPNYTIPGKSHSLSPFRYANLILGGPVLLT</sequence>
<organism evidence="1 2">
    <name type="scientific">Leucogyrophana mollusca</name>
    <dbReference type="NCBI Taxonomy" id="85980"/>
    <lineage>
        <taxon>Eukaryota</taxon>
        <taxon>Fungi</taxon>
        <taxon>Dikarya</taxon>
        <taxon>Basidiomycota</taxon>
        <taxon>Agaricomycotina</taxon>
        <taxon>Agaricomycetes</taxon>
        <taxon>Agaricomycetidae</taxon>
        <taxon>Boletales</taxon>
        <taxon>Boletales incertae sedis</taxon>
        <taxon>Leucogyrophana</taxon>
    </lineage>
</organism>
<keyword evidence="1" id="KW-0378">Hydrolase</keyword>
<comment type="caution">
    <text evidence="1">The sequence shown here is derived from an EMBL/GenBank/DDBJ whole genome shotgun (WGS) entry which is preliminary data.</text>
</comment>
<name>A0ACB8BG61_9AGAM</name>
<accession>A0ACB8BG61</accession>
<gene>
    <name evidence="1" type="ORF">BV22DRAFT_521740</name>
</gene>
<evidence type="ECO:0000313" key="1">
    <source>
        <dbReference type="EMBL" id="KAH7924258.1"/>
    </source>
</evidence>
<reference evidence="1" key="1">
    <citation type="journal article" date="2021" name="New Phytol.">
        <title>Evolutionary innovations through gain and loss of genes in the ectomycorrhizal Boletales.</title>
        <authorList>
            <person name="Wu G."/>
            <person name="Miyauchi S."/>
            <person name="Morin E."/>
            <person name="Kuo A."/>
            <person name="Drula E."/>
            <person name="Varga T."/>
            <person name="Kohler A."/>
            <person name="Feng B."/>
            <person name="Cao Y."/>
            <person name="Lipzen A."/>
            <person name="Daum C."/>
            <person name="Hundley H."/>
            <person name="Pangilinan J."/>
            <person name="Johnson J."/>
            <person name="Barry K."/>
            <person name="LaButti K."/>
            <person name="Ng V."/>
            <person name="Ahrendt S."/>
            <person name="Min B."/>
            <person name="Choi I.G."/>
            <person name="Park H."/>
            <person name="Plett J.M."/>
            <person name="Magnuson J."/>
            <person name="Spatafora J.W."/>
            <person name="Nagy L.G."/>
            <person name="Henrissat B."/>
            <person name="Grigoriev I.V."/>
            <person name="Yang Z.L."/>
            <person name="Xu J."/>
            <person name="Martin F.M."/>
        </authorList>
    </citation>
    <scope>NUCLEOTIDE SEQUENCE</scope>
    <source>
        <strain evidence="1">KUC20120723A-06</strain>
    </source>
</reference>
<evidence type="ECO:0000313" key="2">
    <source>
        <dbReference type="Proteomes" id="UP000790709"/>
    </source>
</evidence>
<dbReference type="Proteomes" id="UP000790709">
    <property type="component" value="Unassembled WGS sequence"/>
</dbReference>
<dbReference type="EMBL" id="MU266429">
    <property type="protein sequence ID" value="KAH7924258.1"/>
    <property type="molecule type" value="Genomic_DNA"/>
</dbReference>
<protein>
    <submittedName>
        <fullName evidence="1">Glycoside hydrolase</fullName>
    </submittedName>
</protein>
<keyword evidence="2" id="KW-1185">Reference proteome</keyword>